<dbReference type="Gene3D" id="2.30.30.10">
    <property type="entry name" value="Integrase, C-terminal domain superfamily, retroviral"/>
    <property type="match status" value="1"/>
</dbReference>
<name>A0A3M0L813_HIRRU</name>
<evidence type="ECO:0000313" key="2">
    <source>
        <dbReference type="Proteomes" id="UP000269221"/>
    </source>
</evidence>
<dbReference type="SUPFAM" id="SSF50122">
    <property type="entry name" value="DNA-binding domain of retroviral integrase"/>
    <property type="match status" value="1"/>
</dbReference>
<dbReference type="EMBL" id="QRBI01000093">
    <property type="protein sequence ID" value="RMC21659.1"/>
    <property type="molecule type" value="Genomic_DNA"/>
</dbReference>
<sequence>MAAPLTQPLWAVAVPPIQHLWGMAPPLTQPPWAGLGNLSPGVPGDAIPGRDAAGPSALPLPELEFSLDYIPARDTRDTSRESQNHCPSAEHCNITAITALPTSLPDPVWVWQKVKQLTIASVDYEGAELIDVPMSGGWKPQHRTVAVYAVIRGNRTTPDKYTHFQWPVLSELHQLVAKHGLGSTAVANMLQFQTPEESSGDAQSPKPKVMVKDIITNKREGPLDLITWGCGYACASMEHDGYPPGMFALLYVLLGTRDIFLMKLQQMSWSSESNDFCN</sequence>
<organism evidence="1 2">
    <name type="scientific">Hirundo rustica rustica</name>
    <dbReference type="NCBI Taxonomy" id="333673"/>
    <lineage>
        <taxon>Eukaryota</taxon>
        <taxon>Metazoa</taxon>
        <taxon>Chordata</taxon>
        <taxon>Craniata</taxon>
        <taxon>Vertebrata</taxon>
        <taxon>Euteleostomi</taxon>
        <taxon>Archelosauria</taxon>
        <taxon>Archosauria</taxon>
        <taxon>Dinosauria</taxon>
        <taxon>Saurischia</taxon>
        <taxon>Theropoda</taxon>
        <taxon>Coelurosauria</taxon>
        <taxon>Aves</taxon>
        <taxon>Neognathae</taxon>
        <taxon>Neoaves</taxon>
        <taxon>Telluraves</taxon>
        <taxon>Australaves</taxon>
        <taxon>Passeriformes</taxon>
        <taxon>Sylvioidea</taxon>
        <taxon>Hirundinidae</taxon>
        <taxon>Hirundo</taxon>
    </lineage>
</organism>
<gene>
    <name evidence="1" type="ORF">DUI87_02527</name>
</gene>
<reference evidence="1 2" key="1">
    <citation type="submission" date="2018-07" db="EMBL/GenBank/DDBJ databases">
        <title>A high quality draft genome assembly of the barn swallow (H. rustica rustica).</title>
        <authorList>
            <person name="Formenti G."/>
            <person name="Chiara M."/>
            <person name="Poveda L."/>
            <person name="Francoijs K.-J."/>
            <person name="Bonisoli-Alquati A."/>
            <person name="Canova L."/>
            <person name="Gianfranceschi L."/>
            <person name="Horner D.S."/>
            <person name="Saino N."/>
        </authorList>
    </citation>
    <scope>NUCLEOTIDE SEQUENCE [LARGE SCALE GENOMIC DNA]</scope>
    <source>
        <strain evidence="1">Chelidonia</strain>
        <tissue evidence="1">Blood</tissue>
    </source>
</reference>
<evidence type="ECO:0000313" key="1">
    <source>
        <dbReference type="EMBL" id="RMC21659.1"/>
    </source>
</evidence>
<dbReference type="GO" id="GO:0003676">
    <property type="term" value="F:nucleic acid binding"/>
    <property type="evidence" value="ECO:0007669"/>
    <property type="project" value="InterPro"/>
</dbReference>
<dbReference type="OrthoDB" id="10429945at2759"/>
<dbReference type="InterPro" id="IPR036862">
    <property type="entry name" value="Integrase_C_dom_sf_retrovir"/>
</dbReference>
<keyword evidence="2" id="KW-1185">Reference proteome</keyword>
<protein>
    <submittedName>
        <fullName evidence="1">Uncharacterized protein</fullName>
    </submittedName>
</protein>
<comment type="caution">
    <text evidence="1">The sequence shown here is derived from an EMBL/GenBank/DDBJ whole genome shotgun (WGS) entry which is preliminary data.</text>
</comment>
<dbReference type="Proteomes" id="UP000269221">
    <property type="component" value="Unassembled WGS sequence"/>
</dbReference>
<proteinExistence type="predicted"/>
<dbReference type="AlphaFoldDB" id="A0A3M0L813"/>
<accession>A0A3M0L813</accession>